<dbReference type="Pfam" id="PF02958">
    <property type="entry name" value="EcKL"/>
    <property type="match status" value="1"/>
</dbReference>
<dbReference type="KEGG" id="dwi:6650999"/>
<feature type="domain" description="CHK kinase-like" evidence="1">
    <location>
        <begin position="138"/>
        <end position="333"/>
    </location>
</feature>
<dbReference type="STRING" id="7260.B4NIL2"/>
<dbReference type="Proteomes" id="UP000007798">
    <property type="component" value="Unassembled WGS sequence"/>
</dbReference>
<dbReference type="PANTHER" id="PTHR11012:SF19">
    <property type="entry name" value="CHK KINASE-LIKE DOMAIN-CONTAINING PROTEIN"/>
    <property type="match status" value="1"/>
</dbReference>
<dbReference type="InterPro" id="IPR004119">
    <property type="entry name" value="EcKL"/>
</dbReference>
<dbReference type="HOGENOM" id="CLU_010718_0_2_1"/>
<dbReference type="PANTHER" id="PTHR11012">
    <property type="entry name" value="PROTEIN KINASE-LIKE DOMAIN-CONTAINING"/>
    <property type="match status" value="1"/>
</dbReference>
<dbReference type="eggNOG" id="ENOG502TBQD">
    <property type="taxonomic scope" value="Eukaryota"/>
</dbReference>
<evidence type="ECO:0000259" key="1">
    <source>
        <dbReference type="SMART" id="SM00587"/>
    </source>
</evidence>
<dbReference type="InterPro" id="IPR015897">
    <property type="entry name" value="CHK_kinase-like"/>
</dbReference>
<dbReference type="OMA" id="HRATFNL"/>
<dbReference type="PhylomeDB" id="B4NIL2"/>
<dbReference type="GO" id="GO:0016740">
    <property type="term" value="F:transferase activity"/>
    <property type="evidence" value="ECO:0007669"/>
    <property type="project" value="UniProtKB-KW"/>
</dbReference>
<dbReference type="Gene3D" id="3.90.1200.10">
    <property type="match status" value="1"/>
</dbReference>
<protein>
    <recommendedName>
        <fullName evidence="1">CHK kinase-like domain-containing protein</fullName>
    </recommendedName>
</protein>
<proteinExistence type="predicted"/>
<accession>B4NIL2</accession>
<name>B4NIL2_DROWI</name>
<dbReference type="AlphaFoldDB" id="B4NIL2"/>
<gene>
    <name evidence="2" type="primary">Dwil\GK14339</name>
    <name evidence="2" type="ORF">Dwil_GK14339</name>
</gene>
<dbReference type="InterPro" id="IPR011009">
    <property type="entry name" value="Kinase-like_dom_sf"/>
</dbReference>
<dbReference type="SMART" id="SM00587">
    <property type="entry name" value="CHK"/>
    <property type="match status" value="1"/>
</dbReference>
<dbReference type="SUPFAM" id="SSF56112">
    <property type="entry name" value="Protein kinase-like (PK-like)"/>
    <property type="match status" value="1"/>
</dbReference>
<dbReference type="FunCoup" id="B4NIL2">
    <property type="interactions" value="40"/>
</dbReference>
<dbReference type="OrthoDB" id="411145at2759"/>
<dbReference type="InParanoid" id="B4NIL2"/>
<sequence>MGTGTKNYQAPEWLTAEFLQDVLKEHFKEESQVTVSDLLVKSVQVGDVANGFASEMHRATFNLQRGETASKTKFSVVVKDHPKGQTGAVAQRSKLFKREILAYKEVLPRVQQLLESIGDKTKIAPDCYYTTEVPEPFLILEDMHLKDFVNFEQGRLLNLDYVLPTIEKIAKLHACSAVIAQQNPEVLEFFNEAPISRNPDRRDFLTFFPVNIRCVAEEVAHWKGYEEMTEKMFKLAENVLQRALAMFEQGEKQPFRVFNVTDLWINNLMFHINNETKEPDDVITLDYQLAYVGSPAIDLNYFLFGSLNENVRKMHYKFIVREYHRVLQQTLEKLNYTEHIPSLKEIHIDVINNSLMGVIAATCLTPLIFREGAGFENLEDLNSRTELGDRFRRENVENPKYRAFLQRTIKEFELSGFLDP</sequence>
<evidence type="ECO:0000313" key="3">
    <source>
        <dbReference type="Proteomes" id="UP000007798"/>
    </source>
</evidence>
<organism evidence="2 3">
    <name type="scientific">Drosophila willistoni</name>
    <name type="common">Fruit fly</name>
    <dbReference type="NCBI Taxonomy" id="7260"/>
    <lineage>
        <taxon>Eukaryota</taxon>
        <taxon>Metazoa</taxon>
        <taxon>Ecdysozoa</taxon>
        <taxon>Arthropoda</taxon>
        <taxon>Hexapoda</taxon>
        <taxon>Insecta</taxon>
        <taxon>Pterygota</taxon>
        <taxon>Neoptera</taxon>
        <taxon>Endopterygota</taxon>
        <taxon>Diptera</taxon>
        <taxon>Brachycera</taxon>
        <taxon>Muscomorpha</taxon>
        <taxon>Ephydroidea</taxon>
        <taxon>Drosophilidae</taxon>
        <taxon>Drosophila</taxon>
        <taxon>Sophophora</taxon>
    </lineage>
</organism>
<reference evidence="2 3" key="1">
    <citation type="journal article" date="2007" name="Nature">
        <title>Evolution of genes and genomes on the Drosophila phylogeny.</title>
        <authorList>
            <consortium name="Drosophila 12 Genomes Consortium"/>
            <person name="Clark A.G."/>
            <person name="Eisen M.B."/>
            <person name="Smith D.R."/>
            <person name="Bergman C.M."/>
            <person name="Oliver B."/>
            <person name="Markow T.A."/>
            <person name="Kaufman T.C."/>
            <person name="Kellis M."/>
            <person name="Gelbart W."/>
            <person name="Iyer V.N."/>
            <person name="Pollard D.A."/>
            <person name="Sackton T.B."/>
            <person name="Larracuente A.M."/>
            <person name="Singh N.D."/>
            <person name="Abad J.P."/>
            <person name="Abt D.N."/>
            <person name="Adryan B."/>
            <person name="Aguade M."/>
            <person name="Akashi H."/>
            <person name="Anderson W.W."/>
            <person name="Aquadro C.F."/>
            <person name="Ardell D.H."/>
            <person name="Arguello R."/>
            <person name="Artieri C.G."/>
            <person name="Barbash D.A."/>
            <person name="Barker D."/>
            <person name="Barsanti P."/>
            <person name="Batterham P."/>
            <person name="Batzoglou S."/>
            <person name="Begun D."/>
            <person name="Bhutkar A."/>
            <person name="Blanco E."/>
            <person name="Bosak S.A."/>
            <person name="Bradley R.K."/>
            <person name="Brand A.D."/>
            <person name="Brent M.R."/>
            <person name="Brooks A.N."/>
            <person name="Brown R.H."/>
            <person name="Butlin R.K."/>
            <person name="Caggese C."/>
            <person name="Calvi B.R."/>
            <person name="Bernardo de Carvalho A."/>
            <person name="Caspi A."/>
            <person name="Castrezana S."/>
            <person name="Celniker S.E."/>
            <person name="Chang J.L."/>
            <person name="Chapple C."/>
            <person name="Chatterji S."/>
            <person name="Chinwalla A."/>
            <person name="Civetta A."/>
            <person name="Clifton S.W."/>
            <person name="Comeron J.M."/>
            <person name="Costello J.C."/>
            <person name="Coyne J.A."/>
            <person name="Daub J."/>
            <person name="David R.G."/>
            <person name="Delcher A.L."/>
            <person name="Delehaunty K."/>
            <person name="Do C.B."/>
            <person name="Ebling H."/>
            <person name="Edwards K."/>
            <person name="Eickbush T."/>
            <person name="Evans J.D."/>
            <person name="Filipski A."/>
            <person name="Findeiss S."/>
            <person name="Freyhult E."/>
            <person name="Fulton L."/>
            <person name="Fulton R."/>
            <person name="Garcia A.C."/>
            <person name="Gardiner A."/>
            <person name="Garfield D.A."/>
            <person name="Garvin B.E."/>
            <person name="Gibson G."/>
            <person name="Gilbert D."/>
            <person name="Gnerre S."/>
            <person name="Godfrey J."/>
            <person name="Good R."/>
            <person name="Gotea V."/>
            <person name="Gravely B."/>
            <person name="Greenberg A.J."/>
            <person name="Griffiths-Jones S."/>
            <person name="Gross S."/>
            <person name="Guigo R."/>
            <person name="Gustafson E.A."/>
            <person name="Haerty W."/>
            <person name="Hahn M.W."/>
            <person name="Halligan D.L."/>
            <person name="Halpern A.L."/>
            <person name="Halter G.M."/>
            <person name="Han M.V."/>
            <person name="Heger A."/>
            <person name="Hillier L."/>
            <person name="Hinrichs A.S."/>
            <person name="Holmes I."/>
            <person name="Hoskins R.A."/>
            <person name="Hubisz M.J."/>
            <person name="Hultmark D."/>
            <person name="Huntley M.A."/>
            <person name="Jaffe D.B."/>
            <person name="Jagadeeshan S."/>
            <person name="Jeck W.R."/>
            <person name="Johnson J."/>
            <person name="Jones C.D."/>
            <person name="Jordan W.C."/>
            <person name="Karpen G.H."/>
            <person name="Kataoka E."/>
            <person name="Keightley P.D."/>
            <person name="Kheradpour P."/>
            <person name="Kirkness E.F."/>
            <person name="Koerich L.B."/>
            <person name="Kristiansen K."/>
            <person name="Kudrna D."/>
            <person name="Kulathinal R.J."/>
            <person name="Kumar S."/>
            <person name="Kwok R."/>
            <person name="Lander E."/>
            <person name="Langley C.H."/>
            <person name="Lapoint R."/>
            <person name="Lazzaro B.P."/>
            <person name="Lee S.J."/>
            <person name="Levesque L."/>
            <person name="Li R."/>
            <person name="Lin C.F."/>
            <person name="Lin M.F."/>
            <person name="Lindblad-Toh K."/>
            <person name="Llopart A."/>
            <person name="Long M."/>
            <person name="Low L."/>
            <person name="Lozovsky E."/>
            <person name="Lu J."/>
            <person name="Luo M."/>
            <person name="Machado C.A."/>
            <person name="Makalowski W."/>
            <person name="Marzo M."/>
            <person name="Matsuda M."/>
            <person name="Matzkin L."/>
            <person name="McAllister B."/>
            <person name="McBride C.S."/>
            <person name="McKernan B."/>
            <person name="McKernan K."/>
            <person name="Mendez-Lago M."/>
            <person name="Minx P."/>
            <person name="Mollenhauer M.U."/>
            <person name="Montooth K."/>
            <person name="Mount S.M."/>
            <person name="Mu X."/>
            <person name="Myers E."/>
            <person name="Negre B."/>
            <person name="Newfeld S."/>
            <person name="Nielsen R."/>
            <person name="Noor M.A."/>
            <person name="O'Grady P."/>
            <person name="Pachter L."/>
            <person name="Papaceit M."/>
            <person name="Parisi M.J."/>
            <person name="Parisi M."/>
            <person name="Parts L."/>
            <person name="Pedersen J.S."/>
            <person name="Pesole G."/>
            <person name="Phillippy A.M."/>
            <person name="Ponting C.P."/>
            <person name="Pop M."/>
            <person name="Porcelli D."/>
            <person name="Powell J.R."/>
            <person name="Prohaska S."/>
            <person name="Pruitt K."/>
            <person name="Puig M."/>
            <person name="Quesneville H."/>
            <person name="Ram K.R."/>
            <person name="Rand D."/>
            <person name="Rasmussen M.D."/>
            <person name="Reed L.K."/>
            <person name="Reenan R."/>
            <person name="Reily A."/>
            <person name="Remington K.A."/>
            <person name="Rieger T.T."/>
            <person name="Ritchie M.G."/>
            <person name="Robin C."/>
            <person name="Rogers Y.H."/>
            <person name="Rohde C."/>
            <person name="Rozas J."/>
            <person name="Rubenfield M.J."/>
            <person name="Ruiz A."/>
            <person name="Russo S."/>
            <person name="Salzberg S.L."/>
            <person name="Sanchez-Gracia A."/>
            <person name="Saranga D.J."/>
            <person name="Sato H."/>
            <person name="Schaeffer S.W."/>
            <person name="Schatz M.C."/>
            <person name="Schlenke T."/>
            <person name="Schwartz R."/>
            <person name="Segarra C."/>
            <person name="Singh R.S."/>
            <person name="Sirot L."/>
            <person name="Sirota M."/>
            <person name="Sisneros N.B."/>
            <person name="Smith C.D."/>
            <person name="Smith T.F."/>
            <person name="Spieth J."/>
            <person name="Stage D.E."/>
            <person name="Stark A."/>
            <person name="Stephan W."/>
            <person name="Strausberg R.L."/>
            <person name="Strempel S."/>
            <person name="Sturgill D."/>
            <person name="Sutton G."/>
            <person name="Sutton G.G."/>
            <person name="Tao W."/>
            <person name="Teichmann S."/>
            <person name="Tobari Y.N."/>
            <person name="Tomimura Y."/>
            <person name="Tsolas J.M."/>
            <person name="Valente V.L."/>
            <person name="Venter E."/>
            <person name="Venter J.C."/>
            <person name="Vicario S."/>
            <person name="Vieira F.G."/>
            <person name="Vilella A.J."/>
            <person name="Villasante A."/>
            <person name="Walenz B."/>
            <person name="Wang J."/>
            <person name="Wasserman M."/>
            <person name="Watts T."/>
            <person name="Wilson D."/>
            <person name="Wilson R.K."/>
            <person name="Wing R.A."/>
            <person name="Wolfner M.F."/>
            <person name="Wong A."/>
            <person name="Wong G.K."/>
            <person name="Wu C.I."/>
            <person name="Wu G."/>
            <person name="Yamamoto D."/>
            <person name="Yang H.P."/>
            <person name="Yang S.P."/>
            <person name="Yorke J.A."/>
            <person name="Yoshida K."/>
            <person name="Zdobnov E."/>
            <person name="Zhang P."/>
            <person name="Zhang Y."/>
            <person name="Zimin A.V."/>
            <person name="Baldwin J."/>
            <person name="Abdouelleil A."/>
            <person name="Abdulkadir J."/>
            <person name="Abebe A."/>
            <person name="Abera B."/>
            <person name="Abreu J."/>
            <person name="Acer S.C."/>
            <person name="Aftuck L."/>
            <person name="Alexander A."/>
            <person name="An P."/>
            <person name="Anderson E."/>
            <person name="Anderson S."/>
            <person name="Arachi H."/>
            <person name="Azer M."/>
            <person name="Bachantsang P."/>
            <person name="Barry A."/>
            <person name="Bayul T."/>
            <person name="Berlin A."/>
            <person name="Bessette D."/>
            <person name="Bloom T."/>
            <person name="Blye J."/>
            <person name="Boguslavskiy L."/>
            <person name="Bonnet C."/>
            <person name="Boukhgalter B."/>
            <person name="Bourzgui I."/>
            <person name="Brown A."/>
            <person name="Cahill P."/>
            <person name="Channer S."/>
            <person name="Cheshatsang Y."/>
            <person name="Chuda L."/>
            <person name="Citroen M."/>
            <person name="Collymore A."/>
            <person name="Cooke P."/>
            <person name="Costello M."/>
            <person name="D'Aco K."/>
            <person name="Daza R."/>
            <person name="De Haan G."/>
            <person name="DeGray S."/>
            <person name="DeMaso C."/>
            <person name="Dhargay N."/>
            <person name="Dooley K."/>
            <person name="Dooley E."/>
            <person name="Doricent M."/>
            <person name="Dorje P."/>
            <person name="Dorjee K."/>
            <person name="Dupes A."/>
            <person name="Elong R."/>
            <person name="Falk J."/>
            <person name="Farina A."/>
            <person name="Faro S."/>
            <person name="Ferguson D."/>
            <person name="Fisher S."/>
            <person name="Foley C.D."/>
            <person name="Franke A."/>
            <person name="Friedrich D."/>
            <person name="Gadbois L."/>
            <person name="Gearin G."/>
            <person name="Gearin C.R."/>
            <person name="Giannoukos G."/>
            <person name="Goode T."/>
            <person name="Graham J."/>
            <person name="Grandbois E."/>
            <person name="Grewal S."/>
            <person name="Gyaltsen K."/>
            <person name="Hafez N."/>
            <person name="Hagos B."/>
            <person name="Hall J."/>
            <person name="Henson C."/>
            <person name="Hollinger A."/>
            <person name="Honan T."/>
            <person name="Huard M.D."/>
            <person name="Hughes L."/>
            <person name="Hurhula B."/>
            <person name="Husby M.E."/>
            <person name="Kamat A."/>
            <person name="Kanga B."/>
            <person name="Kashin S."/>
            <person name="Khazanovich D."/>
            <person name="Kisner P."/>
            <person name="Lance K."/>
            <person name="Lara M."/>
            <person name="Lee W."/>
            <person name="Lennon N."/>
            <person name="Letendre F."/>
            <person name="LeVine R."/>
            <person name="Lipovsky A."/>
            <person name="Liu X."/>
            <person name="Liu J."/>
            <person name="Liu S."/>
            <person name="Lokyitsang T."/>
            <person name="Lokyitsang Y."/>
            <person name="Lubonja R."/>
            <person name="Lui A."/>
            <person name="MacDonald P."/>
            <person name="Magnisalis V."/>
            <person name="Maru K."/>
            <person name="Matthews C."/>
            <person name="McCusker W."/>
            <person name="McDonough S."/>
            <person name="Mehta T."/>
            <person name="Meldrim J."/>
            <person name="Meneus L."/>
            <person name="Mihai O."/>
            <person name="Mihalev A."/>
            <person name="Mihova T."/>
            <person name="Mittelman R."/>
            <person name="Mlenga V."/>
            <person name="Montmayeur A."/>
            <person name="Mulrain L."/>
            <person name="Navidi A."/>
            <person name="Naylor J."/>
            <person name="Negash T."/>
            <person name="Nguyen T."/>
            <person name="Nguyen N."/>
            <person name="Nicol R."/>
            <person name="Norbu C."/>
            <person name="Norbu N."/>
            <person name="Novod N."/>
            <person name="O'Neill B."/>
            <person name="Osman S."/>
            <person name="Markiewicz E."/>
            <person name="Oyono O.L."/>
            <person name="Patti C."/>
            <person name="Phunkhang P."/>
            <person name="Pierre F."/>
            <person name="Priest M."/>
            <person name="Raghuraman S."/>
            <person name="Rege F."/>
            <person name="Reyes R."/>
            <person name="Rise C."/>
            <person name="Rogov P."/>
            <person name="Ross K."/>
            <person name="Ryan E."/>
            <person name="Settipalli S."/>
            <person name="Shea T."/>
            <person name="Sherpa N."/>
            <person name="Shi L."/>
            <person name="Shih D."/>
            <person name="Sparrow T."/>
            <person name="Spaulding J."/>
            <person name="Stalker J."/>
            <person name="Stange-Thomann N."/>
            <person name="Stavropoulos S."/>
            <person name="Stone C."/>
            <person name="Strader C."/>
            <person name="Tesfaye S."/>
            <person name="Thomson T."/>
            <person name="Thoulutsang Y."/>
            <person name="Thoulutsang D."/>
            <person name="Topham K."/>
            <person name="Topping I."/>
            <person name="Tsamla T."/>
            <person name="Vassiliev H."/>
            <person name="Vo A."/>
            <person name="Wangchuk T."/>
            <person name="Wangdi T."/>
            <person name="Weiand M."/>
            <person name="Wilkinson J."/>
            <person name="Wilson A."/>
            <person name="Yadav S."/>
            <person name="Young G."/>
            <person name="Yu Q."/>
            <person name="Zembek L."/>
            <person name="Zhong D."/>
            <person name="Zimmer A."/>
            <person name="Zwirko Z."/>
            <person name="Jaffe D.B."/>
            <person name="Alvarez P."/>
            <person name="Brockman W."/>
            <person name="Butler J."/>
            <person name="Chin C."/>
            <person name="Gnerre S."/>
            <person name="Grabherr M."/>
            <person name="Kleber M."/>
            <person name="Mauceli E."/>
            <person name="MacCallum I."/>
        </authorList>
    </citation>
    <scope>NUCLEOTIDE SEQUENCE [LARGE SCALE GENOMIC DNA]</scope>
    <source>
        <strain evidence="3">Tucson 14030-0811.24</strain>
    </source>
</reference>
<evidence type="ECO:0000313" key="2">
    <source>
        <dbReference type="EMBL" id="EDW84835.1"/>
    </source>
</evidence>
<keyword evidence="3" id="KW-1185">Reference proteome</keyword>
<dbReference type="EMBL" id="CH964272">
    <property type="protein sequence ID" value="EDW84835.1"/>
    <property type="molecule type" value="Genomic_DNA"/>
</dbReference>
<keyword evidence="2" id="KW-0808">Transferase</keyword>